<feature type="signal peptide" evidence="2">
    <location>
        <begin position="1"/>
        <end position="19"/>
    </location>
</feature>
<evidence type="ECO:0000256" key="2">
    <source>
        <dbReference type="SAM" id="SignalP"/>
    </source>
</evidence>
<accession>A0A9D4GW26</accession>
<dbReference type="AlphaFoldDB" id="A0A9D4GW26"/>
<evidence type="ECO:0000313" key="4">
    <source>
        <dbReference type="Proteomes" id="UP000828390"/>
    </source>
</evidence>
<proteinExistence type="predicted"/>
<evidence type="ECO:0000313" key="3">
    <source>
        <dbReference type="EMBL" id="KAH3820967.1"/>
    </source>
</evidence>
<dbReference type="EMBL" id="JAIWYP010000005">
    <property type="protein sequence ID" value="KAH3820967.1"/>
    <property type="molecule type" value="Genomic_DNA"/>
</dbReference>
<comment type="caution">
    <text evidence="3">The sequence shown here is derived from an EMBL/GenBank/DDBJ whole genome shotgun (WGS) entry which is preliminary data.</text>
</comment>
<feature type="compositionally biased region" description="Polar residues" evidence="1">
    <location>
        <begin position="80"/>
        <end position="93"/>
    </location>
</feature>
<keyword evidence="2" id="KW-0732">Signal</keyword>
<dbReference type="Proteomes" id="UP000828390">
    <property type="component" value="Unassembled WGS sequence"/>
</dbReference>
<name>A0A9D4GW26_DREPO</name>
<keyword evidence="4" id="KW-1185">Reference proteome</keyword>
<reference evidence="3" key="2">
    <citation type="submission" date="2020-11" db="EMBL/GenBank/DDBJ databases">
        <authorList>
            <person name="McCartney M.A."/>
            <person name="Auch B."/>
            <person name="Kono T."/>
            <person name="Mallez S."/>
            <person name="Becker A."/>
            <person name="Gohl D.M."/>
            <person name="Silverstein K.A.T."/>
            <person name="Koren S."/>
            <person name="Bechman K.B."/>
            <person name="Herman A."/>
            <person name="Abrahante J.E."/>
            <person name="Garbe J."/>
        </authorList>
    </citation>
    <scope>NUCLEOTIDE SEQUENCE</scope>
    <source>
        <strain evidence="3">Duluth1</strain>
        <tissue evidence="3">Whole animal</tissue>
    </source>
</reference>
<feature type="region of interest" description="Disordered" evidence="1">
    <location>
        <begin position="80"/>
        <end position="105"/>
    </location>
</feature>
<gene>
    <name evidence="3" type="ORF">DPMN_122720</name>
</gene>
<protein>
    <submittedName>
        <fullName evidence="3">Uncharacterized protein</fullName>
    </submittedName>
</protein>
<evidence type="ECO:0000256" key="1">
    <source>
        <dbReference type="SAM" id="MobiDB-lite"/>
    </source>
</evidence>
<reference evidence="3" key="1">
    <citation type="journal article" date="2019" name="bioRxiv">
        <title>The Genome of the Zebra Mussel, Dreissena polymorpha: A Resource for Invasive Species Research.</title>
        <authorList>
            <person name="McCartney M.A."/>
            <person name="Auch B."/>
            <person name="Kono T."/>
            <person name="Mallez S."/>
            <person name="Zhang Y."/>
            <person name="Obille A."/>
            <person name="Becker A."/>
            <person name="Abrahante J.E."/>
            <person name="Garbe J."/>
            <person name="Badalamenti J.P."/>
            <person name="Herman A."/>
            <person name="Mangelson H."/>
            <person name="Liachko I."/>
            <person name="Sullivan S."/>
            <person name="Sone E.D."/>
            <person name="Koren S."/>
            <person name="Silverstein K.A.T."/>
            <person name="Beckman K.B."/>
            <person name="Gohl D.M."/>
        </authorList>
    </citation>
    <scope>NUCLEOTIDE SEQUENCE</scope>
    <source>
        <strain evidence="3">Duluth1</strain>
        <tissue evidence="3">Whole animal</tissue>
    </source>
</reference>
<feature type="chain" id="PRO_5039533315" evidence="2">
    <location>
        <begin position="20"/>
        <end position="118"/>
    </location>
</feature>
<sequence>MGNKVYISFFVIIMRVTSAGGSAYPAESVTLELDGFLTATLVVFSKMQQSCQPLFISQENRGGGLIEGAQDDVTQYAQRTGETVSGRKTTAGDNESGHKGRAVRCSPLAELRSDMNLS</sequence>
<organism evidence="3 4">
    <name type="scientific">Dreissena polymorpha</name>
    <name type="common">Zebra mussel</name>
    <name type="synonym">Mytilus polymorpha</name>
    <dbReference type="NCBI Taxonomy" id="45954"/>
    <lineage>
        <taxon>Eukaryota</taxon>
        <taxon>Metazoa</taxon>
        <taxon>Spiralia</taxon>
        <taxon>Lophotrochozoa</taxon>
        <taxon>Mollusca</taxon>
        <taxon>Bivalvia</taxon>
        <taxon>Autobranchia</taxon>
        <taxon>Heteroconchia</taxon>
        <taxon>Euheterodonta</taxon>
        <taxon>Imparidentia</taxon>
        <taxon>Neoheterodontei</taxon>
        <taxon>Myida</taxon>
        <taxon>Dreissenoidea</taxon>
        <taxon>Dreissenidae</taxon>
        <taxon>Dreissena</taxon>
    </lineage>
</organism>